<comment type="caution">
    <text evidence="1">The sequence shown here is derived from an EMBL/GenBank/DDBJ whole genome shotgun (WGS) entry which is preliminary data.</text>
</comment>
<reference evidence="1 2" key="1">
    <citation type="journal article" date="2012" name="Genome Biol.">
        <title>Sequencing three crocodilian genomes to illuminate the evolution of archosaurs and amniotes.</title>
        <authorList>
            <person name="St John J.A."/>
            <person name="Braun E.L."/>
            <person name="Isberg S.R."/>
            <person name="Miles L.G."/>
            <person name="Chong A.Y."/>
            <person name="Gongora J."/>
            <person name="Dalzell P."/>
            <person name="Moran C."/>
            <person name="Bed'hom B."/>
            <person name="Abzhanov A."/>
            <person name="Burgess S.C."/>
            <person name="Cooksey A.M."/>
            <person name="Castoe T.A."/>
            <person name="Crawford N.G."/>
            <person name="Densmore L.D."/>
            <person name="Drew J.C."/>
            <person name="Edwards S.V."/>
            <person name="Faircloth B.C."/>
            <person name="Fujita M.K."/>
            <person name="Greenwold M.J."/>
            <person name="Hoffmann F.G."/>
            <person name="Howard J.M."/>
            <person name="Iguchi T."/>
            <person name="Janes D.E."/>
            <person name="Khan S.Y."/>
            <person name="Kohno S."/>
            <person name="de Koning A.J."/>
            <person name="Lance S.L."/>
            <person name="McCarthy F.M."/>
            <person name="McCormack J.E."/>
            <person name="Merchant M.E."/>
            <person name="Peterson D.G."/>
            <person name="Pollock D.D."/>
            <person name="Pourmand N."/>
            <person name="Raney B.J."/>
            <person name="Roessler K.A."/>
            <person name="Sanford J.R."/>
            <person name="Sawyer R.H."/>
            <person name="Schmidt C.J."/>
            <person name="Triplett E.W."/>
            <person name="Tuberville T.D."/>
            <person name="Venegas-Anaya M."/>
            <person name="Howard J.T."/>
            <person name="Jarvis E.D."/>
            <person name="Guillette L.J.Jr."/>
            <person name="Glenn T.C."/>
            <person name="Green R.E."/>
            <person name="Ray D.A."/>
        </authorList>
    </citation>
    <scope>NUCLEOTIDE SEQUENCE [LARGE SCALE GENOMIC DNA]</scope>
    <source>
        <strain evidence="1">KSC_2009_1</strain>
    </source>
</reference>
<sequence length="160" mass="17473">MDNVLWESDALATFQRLKRNLKSQKVKKGTEIANGVIAGLEFMVHAGSCSPEIPNITLNKKAPWHPLCRAFSCCFGETCYFPGETSYNTHPSEPEDASKLMEVGDMGWLGEMGAGDPRRGANSGLTWGATQLLLPQLGKPWGMQHYSCPCLSPGLAARCR</sequence>
<proteinExistence type="predicted"/>
<gene>
    <name evidence="1" type="ORF">Y1Q_0014261</name>
</gene>
<dbReference type="AlphaFoldDB" id="A0A151LZJ4"/>
<keyword evidence="2" id="KW-1185">Reference proteome</keyword>
<evidence type="ECO:0000313" key="2">
    <source>
        <dbReference type="Proteomes" id="UP000050525"/>
    </source>
</evidence>
<name>A0A151LZJ4_ALLMI</name>
<accession>A0A151LZJ4</accession>
<dbReference type="EMBL" id="AKHW03006878">
    <property type="protein sequence ID" value="KYO17668.1"/>
    <property type="molecule type" value="Genomic_DNA"/>
</dbReference>
<evidence type="ECO:0000313" key="1">
    <source>
        <dbReference type="EMBL" id="KYO17668.1"/>
    </source>
</evidence>
<protein>
    <submittedName>
        <fullName evidence="1">Uncharacterized protein</fullName>
    </submittedName>
</protein>
<dbReference type="Proteomes" id="UP000050525">
    <property type="component" value="Unassembled WGS sequence"/>
</dbReference>
<organism evidence="1 2">
    <name type="scientific">Alligator mississippiensis</name>
    <name type="common">American alligator</name>
    <dbReference type="NCBI Taxonomy" id="8496"/>
    <lineage>
        <taxon>Eukaryota</taxon>
        <taxon>Metazoa</taxon>
        <taxon>Chordata</taxon>
        <taxon>Craniata</taxon>
        <taxon>Vertebrata</taxon>
        <taxon>Euteleostomi</taxon>
        <taxon>Archelosauria</taxon>
        <taxon>Archosauria</taxon>
        <taxon>Crocodylia</taxon>
        <taxon>Alligatoridae</taxon>
        <taxon>Alligatorinae</taxon>
        <taxon>Alligator</taxon>
    </lineage>
</organism>